<evidence type="ECO:0000313" key="2">
    <source>
        <dbReference type="EMBL" id="CAF1321548.1"/>
    </source>
</evidence>
<feature type="region of interest" description="Disordered" evidence="1">
    <location>
        <begin position="111"/>
        <end position="142"/>
    </location>
</feature>
<evidence type="ECO:0000313" key="4">
    <source>
        <dbReference type="Proteomes" id="UP000663870"/>
    </source>
</evidence>
<organism evidence="3 4">
    <name type="scientific">Rotaria sordida</name>
    <dbReference type="NCBI Taxonomy" id="392033"/>
    <lineage>
        <taxon>Eukaryota</taxon>
        <taxon>Metazoa</taxon>
        <taxon>Spiralia</taxon>
        <taxon>Gnathifera</taxon>
        <taxon>Rotifera</taxon>
        <taxon>Eurotatoria</taxon>
        <taxon>Bdelloidea</taxon>
        <taxon>Philodinida</taxon>
        <taxon>Philodinidae</taxon>
        <taxon>Rotaria</taxon>
    </lineage>
</organism>
<comment type="caution">
    <text evidence="3">The sequence shown here is derived from an EMBL/GenBank/DDBJ whole genome shotgun (WGS) entry which is preliminary data.</text>
</comment>
<name>A0A815ZSQ6_9BILA</name>
<keyword evidence="4" id="KW-1185">Reference proteome</keyword>
<dbReference type="PANTHER" id="PTHR46880:SF5">
    <property type="entry name" value="DUF4371 DOMAIN-CONTAINING PROTEIN"/>
    <property type="match status" value="1"/>
</dbReference>
<protein>
    <recommendedName>
        <fullName evidence="5">DUF4371 domain-containing protein</fullName>
    </recommendedName>
</protein>
<dbReference type="EMBL" id="CAJNOL010004336">
    <property type="protein sequence ID" value="CAF1586071.1"/>
    <property type="molecule type" value="Genomic_DNA"/>
</dbReference>
<accession>A0A815ZSQ6</accession>
<dbReference type="Proteomes" id="UP000663854">
    <property type="component" value="Unassembled WGS sequence"/>
</dbReference>
<sequence length="676" mass="77511">MSEEKINNQYEQLKSNTSSASSKAAITTSPSVVTKNIFSMKNFVITKQTSPQTSNKVIFNLLEMHTPVLTTDAENMETDRAIDEPKSPDICLLIPTTTNDFQAIDDSVVVSQHMSDQSQSDTSSDTTNSESDDTEDSNCNINNADDDIIVQHKHTDISRPPIVTKSIAGVRFINSQELSFVDKQRAQHSNIKWYPEQHSKEQQHKTIHKPNCSEFASDQAKIERSGGAFIARPYWKLEHTGIREHEQSDLYRQSKERRIIGRTIRNKGNVVDQMRCVNMQKQTEKYLSILIQAIWYILTEEIALMKFKSLIQFLQRVECPGIVEWMKLSNVKQRYWGHEAISEWLLSINSYIQQQQMQSIRKSNYINIIVDETQDISIQKMVSICLRYVEQDTGTIEEELFKIKPIFDTTGEGHTTPKPSNTRWTYNYETVQFGVKHYLSIVQTLTTISQLKIDGASDDKRYAIDLLQNRTAFKIILLKNILQPAMKFLRQIETRVSCMDNFTMHVDAAVAAISQTVKEFDFISLRTLMNNVQQYMPTILSTTHSTRSRAPAQAVLIQQTFDENELRESGEQIVASVLQSLNAKFDREAIELIKNFSILSTPSKMTADELLNNESIQKYTKEITYTHISVDNKVYTRTDPPLLNIYKLKTDVHSFLTFTKDKTTITSILTHLAKYG</sequence>
<feature type="compositionally biased region" description="Low complexity" evidence="1">
    <location>
        <begin position="111"/>
        <end position="129"/>
    </location>
</feature>
<evidence type="ECO:0000313" key="3">
    <source>
        <dbReference type="EMBL" id="CAF1586071.1"/>
    </source>
</evidence>
<evidence type="ECO:0008006" key="5">
    <source>
        <dbReference type="Google" id="ProtNLM"/>
    </source>
</evidence>
<proteinExistence type="predicted"/>
<feature type="region of interest" description="Disordered" evidence="1">
    <location>
        <begin position="1"/>
        <end position="26"/>
    </location>
</feature>
<evidence type="ECO:0000256" key="1">
    <source>
        <dbReference type="SAM" id="MobiDB-lite"/>
    </source>
</evidence>
<dbReference type="Proteomes" id="UP000663870">
    <property type="component" value="Unassembled WGS sequence"/>
</dbReference>
<dbReference type="PANTHER" id="PTHR46880">
    <property type="entry name" value="RAS-ASSOCIATING DOMAIN-CONTAINING PROTEIN"/>
    <property type="match status" value="1"/>
</dbReference>
<gene>
    <name evidence="3" type="ORF">JXQ802_LOCUS46730</name>
    <name evidence="2" type="ORF">PYM288_LOCUS30937</name>
</gene>
<dbReference type="AlphaFoldDB" id="A0A815ZSQ6"/>
<dbReference type="EMBL" id="CAJNOH010003050">
    <property type="protein sequence ID" value="CAF1321548.1"/>
    <property type="molecule type" value="Genomic_DNA"/>
</dbReference>
<reference evidence="3" key="1">
    <citation type="submission" date="2021-02" db="EMBL/GenBank/DDBJ databases">
        <authorList>
            <person name="Nowell W R."/>
        </authorList>
    </citation>
    <scope>NUCLEOTIDE SEQUENCE</scope>
</reference>
<feature type="compositionally biased region" description="Low complexity" evidence="1">
    <location>
        <begin position="15"/>
        <end position="26"/>
    </location>
</feature>